<proteinExistence type="predicted"/>
<dbReference type="RefSeq" id="WP_050739242.1">
    <property type="nucleotide sequence ID" value="NZ_LGYO01000009.1"/>
</dbReference>
<protein>
    <submittedName>
        <fullName evidence="1">Uncharacterized protein</fullName>
    </submittedName>
</protein>
<dbReference type="STRING" id="52689.AKG39_04855"/>
<organism evidence="1 2">
    <name type="scientific">Acetobacterium bakii</name>
    <dbReference type="NCBI Taxonomy" id="52689"/>
    <lineage>
        <taxon>Bacteria</taxon>
        <taxon>Bacillati</taxon>
        <taxon>Bacillota</taxon>
        <taxon>Clostridia</taxon>
        <taxon>Eubacteriales</taxon>
        <taxon>Eubacteriaceae</taxon>
        <taxon>Acetobacterium</taxon>
    </lineage>
</organism>
<dbReference type="Proteomes" id="UP000036873">
    <property type="component" value="Unassembled WGS sequence"/>
</dbReference>
<keyword evidence="2" id="KW-1185">Reference proteome</keyword>
<dbReference type="EMBL" id="LGYO01000009">
    <property type="protein sequence ID" value="KNZ42761.1"/>
    <property type="molecule type" value="Genomic_DNA"/>
</dbReference>
<accession>A0A0L6U2M9</accession>
<evidence type="ECO:0000313" key="1">
    <source>
        <dbReference type="EMBL" id="KNZ42761.1"/>
    </source>
</evidence>
<gene>
    <name evidence="1" type="ORF">AKG39_04855</name>
</gene>
<comment type="caution">
    <text evidence="1">The sequence shown here is derived from an EMBL/GenBank/DDBJ whole genome shotgun (WGS) entry which is preliminary data.</text>
</comment>
<reference evidence="2" key="1">
    <citation type="submission" date="2015-07" db="EMBL/GenBank/DDBJ databases">
        <title>Draft genome sequence of Acetobacterium bakii DSM 8293, a potential psychrophilic chemical producer through syngas fermentation.</title>
        <authorList>
            <person name="Song Y."/>
            <person name="Hwang S."/>
            <person name="Cho B.-K."/>
        </authorList>
    </citation>
    <scope>NUCLEOTIDE SEQUENCE [LARGE SCALE GENOMIC DNA]</scope>
    <source>
        <strain evidence="2">DSM 8239</strain>
    </source>
</reference>
<evidence type="ECO:0000313" key="2">
    <source>
        <dbReference type="Proteomes" id="UP000036873"/>
    </source>
</evidence>
<dbReference type="OrthoDB" id="1779528at2"/>
<name>A0A0L6U2M9_9FIRM</name>
<dbReference type="AlphaFoldDB" id="A0A0L6U2M9"/>
<sequence length="100" mass="11370">MKKILEKAREEGWTPLDQDLSCGNRIEFIKDEKRIGVTLNPASYQLTNMSPGQLKIIMKADALYADKAPITEAIRNLSFEEQTKLIGVERELFLLICAED</sequence>